<evidence type="ECO:0000313" key="4">
    <source>
        <dbReference type="Proteomes" id="UP001151088"/>
    </source>
</evidence>
<dbReference type="InterPro" id="IPR000639">
    <property type="entry name" value="Epox_hydrolase-like"/>
</dbReference>
<dbReference type="PANTHER" id="PTHR43798:SF31">
    <property type="entry name" value="AB HYDROLASE SUPERFAMILY PROTEIN YCLE"/>
    <property type="match status" value="1"/>
</dbReference>
<gene>
    <name evidence="3" type="ORF">NVS89_03205</name>
</gene>
<dbReference type="GO" id="GO:0016787">
    <property type="term" value="F:hydrolase activity"/>
    <property type="evidence" value="ECO:0007669"/>
    <property type="project" value="UniProtKB-KW"/>
</dbReference>
<dbReference type="EMBL" id="JANTHZ010000001">
    <property type="protein sequence ID" value="MCS0494091.1"/>
    <property type="molecule type" value="Genomic_DNA"/>
</dbReference>
<protein>
    <submittedName>
        <fullName evidence="3">Alpha/beta hydrolase</fullName>
    </submittedName>
</protein>
<dbReference type="AlphaFoldDB" id="A0A9X2T2R1"/>
<dbReference type="Pfam" id="PF00561">
    <property type="entry name" value="Abhydrolase_1"/>
    <property type="match status" value="1"/>
</dbReference>
<dbReference type="Proteomes" id="UP001151088">
    <property type="component" value="Unassembled WGS sequence"/>
</dbReference>
<reference evidence="3" key="1">
    <citation type="submission" date="2022-08" db="EMBL/GenBank/DDBJ databases">
        <authorList>
            <person name="Li F."/>
        </authorList>
    </citation>
    <scope>NUCLEOTIDE SEQUENCE</scope>
    <source>
        <strain evidence="3">MQZ15Z-1</strain>
    </source>
</reference>
<keyword evidence="4" id="KW-1185">Reference proteome</keyword>
<dbReference type="PRINTS" id="PR00111">
    <property type="entry name" value="ABHYDROLASE"/>
</dbReference>
<evidence type="ECO:0000259" key="2">
    <source>
        <dbReference type="Pfam" id="PF00561"/>
    </source>
</evidence>
<evidence type="ECO:0000313" key="3">
    <source>
        <dbReference type="EMBL" id="MCS0494091.1"/>
    </source>
</evidence>
<dbReference type="InterPro" id="IPR029058">
    <property type="entry name" value="AB_hydrolase_fold"/>
</dbReference>
<organism evidence="3 4">
    <name type="scientific">Ancylobacter mangrovi</name>
    <dbReference type="NCBI Taxonomy" id="2972472"/>
    <lineage>
        <taxon>Bacteria</taxon>
        <taxon>Pseudomonadati</taxon>
        <taxon>Pseudomonadota</taxon>
        <taxon>Alphaproteobacteria</taxon>
        <taxon>Hyphomicrobiales</taxon>
        <taxon>Xanthobacteraceae</taxon>
        <taxon>Ancylobacter</taxon>
    </lineage>
</organism>
<dbReference type="SUPFAM" id="SSF53474">
    <property type="entry name" value="alpha/beta-Hydrolases"/>
    <property type="match status" value="1"/>
</dbReference>
<dbReference type="PRINTS" id="PR00412">
    <property type="entry name" value="EPOXHYDRLASE"/>
</dbReference>
<dbReference type="GO" id="GO:0016020">
    <property type="term" value="C:membrane"/>
    <property type="evidence" value="ECO:0007669"/>
    <property type="project" value="TreeGrafter"/>
</dbReference>
<feature type="domain" description="AB hydrolase-1" evidence="2">
    <location>
        <begin position="22"/>
        <end position="271"/>
    </location>
</feature>
<dbReference type="InterPro" id="IPR000073">
    <property type="entry name" value="AB_hydrolase_1"/>
</dbReference>
<comment type="caution">
    <text evidence="3">The sequence shown here is derived from an EMBL/GenBank/DDBJ whole genome shotgun (WGS) entry which is preliminary data.</text>
</comment>
<dbReference type="InterPro" id="IPR050266">
    <property type="entry name" value="AB_hydrolase_sf"/>
</dbReference>
<sequence>MPMLALNDLEVHYQRLGAGEDVILIHGLGANLAFWYLGGGRHLAASRHLLLYDLRGHGRSSMPPSSYRLPSMVADLSALMSHLGLAQAHIVGHSFGGRVALAFAGLHPDKVRSLVVADTQIRAFQPPMRLRDWPHWKSWKEELMALGLEEPPSDDSIIDFRLLSELNKYGGDLAGTGTARTQRRISLRSRDMGNRGRENWQTMLASTTAGAEFEDETPLETDFFSRVTAPTLLLFGALSHCLPTAYALLDHLPRSRLITVPRAGHFFPVVEPVRFARAVDRFLTINERRGERIAPPSLENRRGRLRAILRGDDRPGRSH</sequence>
<name>A0A9X2T2R1_9HYPH</name>
<proteinExistence type="predicted"/>
<evidence type="ECO:0000256" key="1">
    <source>
        <dbReference type="ARBA" id="ARBA00022801"/>
    </source>
</evidence>
<dbReference type="RefSeq" id="WP_258731036.1">
    <property type="nucleotide sequence ID" value="NZ_JANTHZ010000001.1"/>
</dbReference>
<keyword evidence="1 3" id="KW-0378">Hydrolase</keyword>
<accession>A0A9X2T2R1</accession>
<dbReference type="PANTHER" id="PTHR43798">
    <property type="entry name" value="MONOACYLGLYCEROL LIPASE"/>
    <property type="match status" value="1"/>
</dbReference>
<dbReference type="Gene3D" id="3.40.50.1820">
    <property type="entry name" value="alpha/beta hydrolase"/>
    <property type="match status" value="1"/>
</dbReference>